<dbReference type="KEGG" id="rcf:Poly24_04050"/>
<organism evidence="2 3">
    <name type="scientific">Rosistilla carotiformis</name>
    <dbReference type="NCBI Taxonomy" id="2528017"/>
    <lineage>
        <taxon>Bacteria</taxon>
        <taxon>Pseudomonadati</taxon>
        <taxon>Planctomycetota</taxon>
        <taxon>Planctomycetia</taxon>
        <taxon>Pirellulales</taxon>
        <taxon>Pirellulaceae</taxon>
        <taxon>Rosistilla</taxon>
    </lineage>
</organism>
<feature type="compositionally biased region" description="Low complexity" evidence="1">
    <location>
        <begin position="24"/>
        <end position="34"/>
    </location>
</feature>
<evidence type="ECO:0000256" key="1">
    <source>
        <dbReference type="SAM" id="MobiDB-lite"/>
    </source>
</evidence>
<keyword evidence="3" id="KW-1185">Reference proteome</keyword>
<accession>A0A518JMF8</accession>
<dbReference type="Proteomes" id="UP000315082">
    <property type="component" value="Chromosome"/>
</dbReference>
<evidence type="ECO:0000313" key="2">
    <source>
        <dbReference type="EMBL" id="QDV66718.1"/>
    </source>
</evidence>
<reference evidence="2 3" key="1">
    <citation type="submission" date="2019-02" db="EMBL/GenBank/DDBJ databases">
        <title>Deep-cultivation of Planctomycetes and their phenomic and genomic characterization uncovers novel biology.</title>
        <authorList>
            <person name="Wiegand S."/>
            <person name="Jogler M."/>
            <person name="Boedeker C."/>
            <person name="Pinto D."/>
            <person name="Vollmers J."/>
            <person name="Rivas-Marin E."/>
            <person name="Kohn T."/>
            <person name="Peeters S.H."/>
            <person name="Heuer A."/>
            <person name="Rast P."/>
            <person name="Oberbeckmann S."/>
            <person name="Bunk B."/>
            <person name="Jeske O."/>
            <person name="Meyerdierks A."/>
            <person name="Storesund J.E."/>
            <person name="Kallscheuer N."/>
            <person name="Luecker S."/>
            <person name="Lage O.M."/>
            <person name="Pohl T."/>
            <person name="Merkel B.J."/>
            <person name="Hornburger P."/>
            <person name="Mueller R.-W."/>
            <person name="Bruemmer F."/>
            <person name="Labrenz M."/>
            <person name="Spormann A.M."/>
            <person name="Op den Camp H."/>
            <person name="Overmann J."/>
            <person name="Amann R."/>
            <person name="Jetten M.S.M."/>
            <person name="Mascher T."/>
            <person name="Medema M.H."/>
            <person name="Devos D.P."/>
            <person name="Kaster A.-K."/>
            <person name="Ovreas L."/>
            <person name="Rohde M."/>
            <person name="Galperin M.Y."/>
            <person name="Jogler C."/>
        </authorList>
    </citation>
    <scope>NUCLEOTIDE SEQUENCE [LARGE SCALE GENOMIC DNA]</scope>
    <source>
        <strain evidence="2 3">Poly24</strain>
    </source>
</reference>
<protein>
    <submittedName>
        <fullName evidence="2">Uncharacterized protein</fullName>
    </submittedName>
</protein>
<dbReference type="EMBL" id="CP036348">
    <property type="protein sequence ID" value="QDV66718.1"/>
    <property type="molecule type" value="Genomic_DNA"/>
</dbReference>
<dbReference type="AlphaFoldDB" id="A0A518JMF8"/>
<proteinExistence type="predicted"/>
<evidence type="ECO:0000313" key="3">
    <source>
        <dbReference type="Proteomes" id="UP000315082"/>
    </source>
</evidence>
<name>A0A518JMF8_9BACT</name>
<sequence>MVIGKTSQIRWNGRPLRLLTRQALRSRQQQGRAGSRSEELIQHALPRGRRGSPSHRSAVHLVLRIVSLAVGTMAECLLAE</sequence>
<feature type="region of interest" description="Disordered" evidence="1">
    <location>
        <begin position="24"/>
        <end position="55"/>
    </location>
</feature>
<gene>
    <name evidence="2" type="ORF">Poly24_04050</name>
</gene>